<evidence type="ECO:0000256" key="6">
    <source>
        <dbReference type="ARBA" id="ARBA00022837"/>
    </source>
</evidence>
<evidence type="ECO:0000256" key="8">
    <source>
        <dbReference type="SAM" id="SignalP"/>
    </source>
</evidence>
<feature type="region of interest" description="Disordered" evidence="7">
    <location>
        <begin position="89"/>
        <end position="109"/>
    </location>
</feature>
<evidence type="ECO:0000256" key="4">
    <source>
        <dbReference type="ARBA" id="ARBA00022729"/>
    </source>
</evidence>
<reference evidence="10 11" key="1">
    <citation type="submission" date="2019-02" db="EMBL/GenBank/DDBJ databases">
        <title>Deep-cultivation of Planctomycetes and their phenomic and genomic characterization uncovers novel biology.</title>
        <authorList>
            <person name="Wiegand S."/>
            <person name="Jogler M."/>
            <person name="Boedeker C."/>
            <person name="Pinto D."/>
            <person name="Vollmers J."/>
            <person name="Rivas-Marin E."/>
            <person name="Kohn T."/>
            <person name="Peeters S.H."/>
            <person name="Heuer A."/>
            <person name="Rast P."/>
            <person name="Oberbeckmann S."/>
            <person name="Bunk B."/>
            <person name="Jeske O."/>
            <person name="Meyerdierks A."/>
            <person name="Storesund J.E."/>
            <person name="Kallscheuer N."/>
            <person name="Luecker S."/>
            <person name="Lage O.M."/>
            <person name="Pohl T."/>
            <person name="Merkel B.J."/>
            <person name="Hornburger P."/>
            <person name="Mueller R.-W."/>
            <person name="Bruemmer F."/>
            <person name="Labrenz M."/>
            <person name="Spormann A.M."/>
            <person name="Op Den Camp H."/>
            <person name="Overmann J."/>
            <person name="Amann R."/>
            <person name="Jetten M.S.M."/>
            <person name="Mascher T."/>
            <person name="Medema M.H."/>
            <person name="Devos D.P."/>
            <person name="Kaster A.-K."/>
            <person name="Ovreas L."/>
            <person name="Rohde M."/>
            <person name="Galperin M.Y."/>
            <person name="Jogler C."/>
        </authorList>
    </citation>
    <scope>NUCLEOTIDE SEQUENCE [LARGE SCALE GENOMIC DNA]</scope>
    <source>
        <strain evidence="10 11">KOR42</strain>
    </source>
</reference>
<dbReference type="Gene3D" id="3.40.720.10">
    <property type="entry name" value="Alkaline Phosphatase, subunit A"/>
    <property type="match status" value="1"/>
</dbReference>
<keyword evidence="5 10" id="KW-0378">Hydrolase</keyword>
<dbReference type="GO" id="GO:0046872">
    <property type="term" value="F:metal ion binding"/>
    <property type="evidence" value="ECO:0007669"/>
    <property type="project" value="UniProtKB-KW"/>
</dbReference>
<dbReference type="Proteomes" id="UP000317243">
    <property type="component" value="Unassembled WGS sequence"/>
</dbReference>
<dbReference type="PANTHER" id="PTHR42693:SF42">
    <property type="entry name" value="ARYLSULFATASE G"/>
    <property type="match status" value="1"/>
</dbReference>
<keyword evidence="11" id="KW-1185">Reference proteome</keyword>
<dbReference type="Pfam" id="PF00884">
    <property type="entry name" value="Sulfatase"/>
    <property type="match status" value="1"/>
</dbReference>
<dbReference type="Gene3D" id="3.30.1120.10">
    <property type="match status" value="1"/>
</dbReference>
<feature type="signal peptide" evidence="8">
    <location>
        <begin position="1"/>
        <end position="23"/>
    </location>
</feature>
<proteinExistence type="inferred from homology"/>
<evidence type="ECO:0000313" key="10">
    <source>
        <dbReference type="EMBL" id="TWT55823.1"/>
    </source>
</evidence>
<feature type="domain" description="Sulfatase N-terminal" evidence="9">
    <location>
        <begin position="26"/>
        <end position="337"/>
    </location>
</feature>
<evidence type="ECO:0000256" key="2">
    <source>
        <dbReference type="ARBA" id="ARBA00008779"/>
    </source>
</evidence>
<evidence type="ECO:0000256" key="5">
    <source>
        <dbReference type="ARBA" id="ARBA00022801"/>
    </source>
</evidence>
<dbReference type="GO" id="GO:0004065">
    <property type="term" value="F:arylsulfatase activity"/>
    <property type="evidence" value="ECO:0007669"/>
    <property type="project" value="UniProtKB-EC"/>
</dbReference>
<evidence type="ECO:0000256" key="7">
    <source>
        <dbReference type="SAM" id="MobiDB-lite"/>
    </source>
</evidence>
<accession>A0A5C5X0Z3</accession>
<dbReference type="EMBL" id="SIHI01000002">
    <property type="protein sequence ID" value="TWT55823.1"/>
    <property type="molecule type" value="Genomic_DNA"/>
</dbReference>
<dbReference type="InterPro" id="IPR017850">
    <property type="entry name" value="Alkaline_phosphatase_core_sf"/>
</dbReference>
<protein>
    <submittedName>
        <fullName evidence="10">Arylsulfatase</fullName>
        <ecNumber evidence="10">3.1.6.1</ecNumber>
    </submittedName>
</protein>
<comment type="cofactor">
    <cofactor evidence="1">
        <name>Ca(2+)</name>
        <dbReference type="ChEBI" id="CHEBI:29108"/>
    </cofactor>
</comment>
<name>A0A5C5X0Z3_9PLAN</name>
<keyword evidence="6" id="KW-0106">Calcium</keyword>
<dbReference type="OrthoDB" id="246867at2"/>
<gene>
    <name evidence="10" type="ORF">KOR42_26340</name>
</gene>
<keyword evidence="4 8" id="KW-0732">Signal</keyword>
<organism evidence="10 11">
    <name type="scientific">Thalassoglobus neptunius</name>
    <dbReference type="NCBI Taxonomy" id="1938619"/>
    <lineage>
        <taxon>Bacteria</taxon>
        <taxon>Pseudomonadati</taxon>
        <taxon>Planctomycetota</taxon>
        <taxon>Planctomycetia</taxon>
        <taxon>Planctomycetales</taxon>
        <taxon>Planctomycetaceae</taxon>
        <taxon>Thalassoglobus</taxon>
    </lineage>
</organism>
<feature type="chain" id="PRO_5022990692" evidence="8">
    <location>
        <begin position="24"/>
        <end position="450"/>
    </location>
</feature>
<evidence type="ECO:0000259" key="9">
    <source>
        <dbReference type="Pfam" id="PF00884"/>
    </source>
</evidence>
<evidence type="ECO:0000256" key="3">
    <source>
        <dbReference type="ARBA" id="ARBA00022723"/>
    </source>
</evidence>
<sequence length="450" mass="51165" precursor="true">MPVPRFLALLSLLLFAFPVQTWSAPPNVVLLISDDQAWGDYGFMGHEAIQTPNLDKLAEESLTFTRGYVPDSLCRPSLVTIVTGRYPHQHGIVGNDPPPPSDLVGKPKRTITSDPRYLPIRNQYIEHIDDETTLADYLHENLGYTSHQSGKWWEGHFSRGGFTQGMTHGDRTKGGRHGDLGLKIGRDGMEPVLNYIDESVENDSPFFVYYAPFLPHTPHNPPKRLLDKYKDKTPHLPVAKYWAMCEWFDETCGELLNHLEEKNVADNTIVLYVTDNGWINQTERSAYAPRSKRSQYEGGVRTPIMVRWNGKVTPKMDTTHLASSIDLVPTVLAAVGIDVPESFDGINLLDEKAVEARDVIFGEIFEHDIRDMTDPVASLRYRWIIEGDWKLIVPHKPVEEDGKTELFNLADDPHEEHNLAKDNPELVKRLRRRINRWWKVNSRAAATQGS</sequence>
<dbReference type="EC" id="3.1.6.1" evidence="10"/>
<dbReference type="PANTHER" id="PTHR42693">
    <property type="entry name" value="ARYLSULFATASE FAMILY MEMBER"/>
    <property type="match status" value="1"/>
</dbReference>
<dbReference type="InterPro" id="IPR000917">
    <property type="entry name" value="Sulfatase_N"/>
</dbReference>
<comment type="similarity">
    <text evidence="2">Belongs to the sulfatase family.</text>
</comment>
<evidence type="ECO:0000256" key="1">
    <source>
        <dbReference type="ARBA" id="ARBA00001913"/>
    </source>
</evidence>
<dbReference type="RefSeq" id="WP_146510157.1">
    <property type="nucleotide sequence ID" value="NZ_SIHI01000002.1"/>
</dbReference>
<keyword evidence="3" id="KW-0479">Metal-binding</keyword>
<dbReference type="AlphaFoldDB" id="A0A5C5X0Z3"/>
<dbReference type="CDD" id="cd16027">
    <property type="entry name" value="SGSH"/>
    <property type="match status" value="1"/>
</dbReference>
<comment type="caution">
    <text evidence="10">The sequence shown here is derived from an EMBL/GenBank/DDBJ whole genome shotgun (WGS) entry which is preliminary data.</text>
</comment>
<dbReference type="InterPro" id="IPR050738">
    <property type="entry name" value="Sulfatase"/>
</dbReference>
<dbReference type="SUPFAM" id="SSF53649">
    <property type="entry name" value="Alkaline phosphatase-like"/>
    <property type="match status" value="1"/>
</dbReference>
<evidence type="ECO:0000313" key="11">
    <source>
        <dbReference type="Proteomes" id="UP000317243"/>
    </source>
</evidence>